<keyword evidence="2" id="KW-1185">Reference proteome</keyword>
<gene>
    <name evidence="1" type="primary">Vigan.01G000800</name>
    <name evidence="1" type="ORF">VIGAN_01000800</name>
</gene>
<name>A0A0S3QW62_PHAAN</name>
<proteinExistence type="predicted"/>
<accession>A0A0S3QW62</accession>
<evidence type="ECO:0000313" key="1">
    <source>
        <dbReference type="EMBL" id="BAT72589.1"/>
    </source>
</evidence>
<dbReference type="Proteomes" id="UP000291084">
    <property type="component" value="Chromosome 1"/>
</dbReference>
<organism evidence="1 2">
    <name type="scientific">Vigna angularis var. angularis</name>
    <dbReference type="NCBI Taxonomy" id="157739"/>
    <lineage>
        <taxon>Eukaryota</taxon>
        <taxon>Viridiplantae</taxon>
        <taxon>Streptophyta</taxon>
        <taxon>Embryophyta</taxon>
        <taxon>Tracheophyta</taxon>
        <taxon>Spermatophyta</taxon>
        <taxon>Magnoliopsida</taxon>
        <taxon>eudicotyledons</taxon>
        <taxon>Gunneridae</taxon>
        <taxon>Pentapetalae</taxon>
        <taxon>rosids</taxon>
        <taxon>fabids</taxon>
        <taxon>Fabales</taxon>
        <taxon>Fabaceae</taxon>
        <taxon>Papilionoideae</taxon>
        <taxon>50 kb inversion clade</taxon>
        <taxon>NPAAA clade</taxon>
        <taxon>indigoferoid/millettioid clade</taxon>
        <taxon>Phaseoleae</taxon>
        <taxon>Vigna</taxon>
    </lineage>
</organism>
<reference evidence="1 2" key="1">
    <citation type="journal article" date="2015" name="Sci. Rep.">
        <title>The power of single molecule real-time sequencing technology in the de novo assembly of a eukaryotic genome.</title>
        <authorList>
            <person name="Sakai H."/>
            <person name="Naito K."/>
            <person name="Ogiso-Tanaka E."/>
            <person name="Takahashi Y."/>
            <person name="Iseki K."/>
            <person name="Muto C."/>
            <person name="Satou K."/>
            <person name="Teruya K."/>
            <person name="Shiroma A."/>
            <person name="Shimoji M."/>
            <person name="Hirano T."/>
            <person name="Itoh T."/>
            <person name="Kaga A."/>
            <person name="Tomooka N."/>
        </authorList>
    </citation>
    <scope>NUCLEOTIDE SEQUENCE [LARGE SCALE GENOMIC DNA]</scope>
    <source>
        <strain evidence="2">cv. Shumari</strain>
    </source>
</reference>
<dbReference type="EMBL" id="AP015034">
    <property type="protein sequence ID" value="BAT72589.1"/>
    <property type="molecule type" value="Genomic_DNA"/>
</dbReference>
<dbReference type="AlphaFoldDB" id="A0A0S3QW62"/>
<protein>
    <submittedName>
        <fullName evidence="1">Uncharacterized protein</fullName>
    </submittedName>
</protein>
<evidence type="ECO:0000313" key="2">
    <source>
        <dbReference type="Proteomes" id="UP000291084"/>
    </source>
</evidence>
<sequence>MTSVVSVTEVVSQFHIFESRQLLLLPRTCFFFTFLLAAEPPLLPLTRLSSPWCLAGVPPPLLLPVLAHSGLVVGRASALHLRVTVGLPVFPPPLLLSLVRRRSPPLLLPVLSLAGASSATAASAGTASNAVSFFLSTLRLVDCIFADNNCCFLLIIIVVSGRESNCMYWLS</sequence>